<dbReference type="SUPFAM" id="SSF56399">
    <property type="entry name" value="ADP-ribosylation"/>
    <property type="match status" value="2"/>
</dbReference>
<dbReference type="GO" id="GO:0005576">
    <property type="term" value="C:extracellular region"/>
    <property type="evidence" value="ECO:0007669"/>
    <property type="project" value="UniProtKB-SubCell"/>
</dbReference>
<proteinExistence type="inferred from homology"/>
<dbReference type="GO" id="GO:0090729">
    <property type="term" value="F:toxin activity"/>
    <property type="evidence" value="ECO:0007669"/>
    <property type="project" value="UniProtKB-KW"/>
</dbReference>
<dbReference type="PANTHER" id="PTHR10339:SF25">
    <property type="entry name" value="SECRETED EXOENZYME S"/>
    <property type="match status" value="1"/>
</dbReference>
<dbReference type="Pfam" id="PF01129">
    <property type="entry name" value="ART"/>
    <property type="match status" value="2"/>
</dbReference>
<evidence type="ECO:0000313" key="13">
    <source>
        <dbReference type="Proteomes" id="UP001279410"/>
    </source>
</evidence>
<keyword evidence="5 11" id="KW-0328">Glycosyltransferase</keyword>
<evidence type="ECO:0000256" key="11">
    <source>
        <dbReference type="RuleBase" id="RU361228"/>
    </source>
</evidence>
<comment type="catalytic activity">
    <reaction evidence="10 11">
        <text>L-arginyl-[protein] + NAD(+) = N(omega)-(ADP-D-ribosyl)-L-arginyl-[protein] + nicotinamide + H(+)</text>
        <dbReference type="Rhea" id="RHEA:19149"/>
        <dbReference type="Rhea" id="RHEA-COMP:10532"/>
        <dbReference type="Rhea" id="RHEA-COMP:15087"/>
        <dbReference type="ChEBI" id="CHEBI:15378"/>
        <dbReference type="ChEBI" id="CHEBI:17154"/>
        <dbReference type="ChEBI" id="CHEBI:29965"/>
        <dbReference type="ChEBI" id="CHEBI:57540"/>
        <dbReference type="ChEBI" id="CHEBI:142554"/>
        <dbReference type="EC" id="2.4.2.31"/>
    </reaction>
</comment>
<dbReference type="Gene3D" id="3.90.176.10">
    <property type="entry name" value="Toxin ADP-ribosyltransferase, Chain A, domain 1"/>
    <property type="match status" value="2"/>
</dbReference>
<comment type="subcellular location">
    <subcellularLocation>
        <location evidence="1">Secreted</location>
    </subcellularLocation>
</comment>
<dbReference type="GO" id="GO:0003950">
    <property type="term" value="F:NAD+ poly-ADP-ribosyltransferase activity"/>
    <property type="evidence" value="ECO:0007669"/>
    <property type="project" value="TreeGrafter"/>
</dbReference>
<dbReference type="InterPro" id="IPR050999">
    <property type="entry name" value="ADP-ribosyltransferase_ARG"/>
</dbReference>
<name>A0AAD3MF45_LATJO</name>
<dbReference type="AlphaFoldDB" id="A0AAD3MF45"/>
<accession>A0AAD3MF45</accession>
<comment type="similarity">
    <text evidence="2 11">Belongs to the Arg-specific ADP-ribosyltransferase family.</text>
</comment>
<keyword evidence="3" id="KW-0964">Secreted</keyword>
<evidence type="ECO:0000256" key="7">
    <source>
        <dbReference type="ARBA" id="ARBA00022695"/>
    </source>
</evidence>
<keyword evidence="6 11" id="KW-0808">Transferase</keyword>
<comment type="caution">
    <text evidence="12">The sequence shown here is derived from an EMBL/GenBank/DDBJ whole genome shotgun (WGS) entry which is preliminary data.</text>
</comment>
<keyword evidence="4" id="KW-0800">Toxin</keyword>
<evidence type="ECO:0000256" key="10">
    <source>
        <dbReference type="ARBA" id="ARBA00047597"/>
    </source>
</evidence>
<evidence type="ECO:0000256" key="4">
    <source>
        <dbReference type="ARBA" id="ARBA00022656"/>
    </source>
</evidence>
<organism evidence="12 13">
    <name type="scientific">Lates japonicus</name>
    <name type="common">Japanese lates</name>
    <dbReference type="NCBI Taxonomy" id="270547"/>
    <lineage>
        <taxon>Eukaryota</taxon>
        <taxon>Metazoa</taxon>
        <taxon>Chordata</taxon>
        <taxon>Craniata</taxon>
        <taxon>Vertebrata</taxon>
        <taxon>Euteleostomi</taxon>
        <taxon>Actinopterygii</taxon>
        <taxon>Neopterygii</taxon>
        <taxon>Teleostei</taxon>
        <taxon>Neoteleostei</taxon>
        <taxon>Acanthomorphata</taxon>
        <taxon>Carangaria</taxon>
        <taxon>Carangaria incertae sedis</taxon>
        <taxon>Centropomidae</taxon>
        <taxon>Lates</taxon>
    </lineage>
</organism>
<dbReference type="PANTHER" id="PTHR10339">
    <property type="entry name" value="ADP-RIBOSYLTRANSFERASE"/>
    <property type="match status" value="1"/>
</dbReference>
<evidence type="ECO:0000256" key="8">
    <source>
        <dbReference type="ARBA" id="ARBA00022857"/>
    </source>
</evidence>
<keyword evidence="11" id="KW-0520">NAD</keyword>
<evidence type="ECO:0000256" key="2">
    <source>
        <dbReference type="ARBA" id="ARBA00009558"/>
    </source>
</evidence>
<dbReference type="EC" id="2.4.2.31" evidence="11"/>
<sequence>MTYTDAFTINRSVETDDRTPFKMWDRGKLLLAAVVFTALCYRVAAKHLDMAPHAVDVLYNKCREEAIKEFIHSGVLKAELNGSEGFQEAWSESTRCSEMIPRGIKEHTTALLAYADGNDKFKKTFNDEVETMGANVSSYEKDFHFKSLHFLLMDYMMLPKPENCTTVYVLSEPGEQVTAEKGSKSVETDDRTPFKMWDRGKLLLAAVVFTALCYRVAAKHLDMAPHAVDVLYNKCSKEAIKKFIHSGVLKAELNSSEGFQEAWSESTRCSEMIPRGIKEHTTALLAYADGNDKFKKTFNDEVETMGANVSSYEKDFHFKSLHFLLMDYMMLQKPENCTTVSEELGQVPHLFTVTR</sequence>
<evidence type="ECO:0000256" key="9">
    <source>
        <dbReference type="ARBA" id="ARBA00023026"/>
    </source>
</evidence>
<keyword evidence="8 11" id="KW-0521">NADP</keyword>
<protein>
    <recommendedName>
        <fullName evidence="11">NAD(P)(+)--arginine ADP-ribosyltransferase</fullName>
        <ecNumber evidence="11">2.4.2.31</ecNumber>
    </recommendedName>
    <alternativeName>
        <fullName evidence="11">Mono(ADP-ribosyl)transferase</fullName>
    </alternativeName>
</protein>
<gene>
    <name evidence="12" type="ORF">AKAME5_000527800</name>
</gene>
<reference evidence="12" key="1">
    <citation type="submission" date="2022-08" db="EMBL/GenBank/DDBJ databases">
        <title>Genome sequencing of akame (Lates japonicus).</title>
        <authorList>
            <person name="Hashiguchi Y."/>
            <person name="Takahashi H."/>
        </authorList>
    </citation>
    <scope>NUCLEOTIDE SEQUENCE</scope>
    <source>
        <strain evidence="12">Kochi</strain>
    </source>
</reference>
<evidence type="ECO:0000256" key="1">
    <source>
        <dbReference type="ARBA" id="ARBA00004613"/>
    </source>
</evidence>
<evidence type="ECO:0000256" key="6">
    <source>
        <dbReference type="ARBA" id="ARBA00022679"/>
    </source>
</evidence>
<keyword evidence="7" id="KW-0548">Nucleotidyltransferase</keyword>
<dbReference type="GO" id="GO:0016779">
    <property type="term" value="F:nucleotidyltransferase activity"/>
    <property type="evidence" value="ECO:0007669"/>
    <property type="project" value="UniProtKB-KW"/>
</dbReference>
<keyword evidence="9" id="KW-0843">Virulence</keyword>
<dbReference type="PRINTS" id="PR00970">
    <property type="entry name" value="RIBTRNSFRASE"/>
</dbReference>
<evidence type="ECO:0000313" key="12">
    <source>
        <dbReference type="EMBL" id="GLD52354.1"/>
    </source>
</evidence>
<dbReference type="GO" id="GO:0106274">
    <property type="term" value="F:NAD+-protein-arginine ADP-ribosyltransferase activity"/>
    <property type="evidence" value="ECO:0007669"/>
    <property type="project" value="UniProtKB-EC"/>
</dbReference>
<evidence type="ECO:0000256" key="3">
    <source>
        <dbReference type="ARBA" id="ARBA00022525"/>
    </source>
</evidence>
<keyword evidence="13" id="KW-1185">Reference proteome</keyword>
<dbReference type="InterPro" id="IPR000768">
    <property type="entry name" value="ART"/>
</dbReference>
<dbReference type="Proteomes" id="UP001279410">
    <property type="component" value="Unassembled WGS sequence"/>
</dbReference>
<dbReference type="EMBL" id="BRZM01000013">
    <property type="protein sequence ID" value="GLD52354.1"/>
    <property type="molecule type" value="Genomic_DNA"/>
</dbReference>
<evidence type="ECO:0000256" key="5">
    <source>
        <dbReference type="ARBA" id="ARBA00022676"/>
    </source>
</evidence>